<evidence type="ECO:0000256" key="3">
    <source>
        <dbReference type="ARBA" id="ARBA00022840"/>
    </source>
</evidence>
<evidence type="ECO:0000313" key="5">
    <source>
        <dbReference type="EMBL" id="REI39508.1"/>
    </source>
</evidence>
<dbReference type="PROSITE" id="PS00211">
    <property type="entry name" value="ABC_TRANSPORTER_1"/>
    <property type="match status" value="1"/>
</dbReference>
<reference evidence="5 6" key="1">
    <citation type="submission" date="2018-08" db="EMBL/GenBank/DDBJ databases">
        <title>Draft genome sequence of Psychrilyobacter sp. strain SD5 isolated from Black Sea water.</title>
        <authorList>
            <person name="Yadav S."/>
            <person name="Villanueva L."/>
            <person name="Damste J.S.S."/>
        </authorList>
    </citation>
    <scope>NUCLEOTIDE SEQUENCE [LARGE SCALE GENOMIC DNA]</scope>
    <source>
        <strain evidence="5 6">SD5</strain>
    </source>
</reference>
<keyword evidence="2" id="KW-0547">Nucleotide-binding</keyword>
<dbReference type="InterPro" id="IPR027417">
    <property type="entry name" value="P-loop_NTPase"/>
</dbReference>
<keyword evidence="6" id="KW-1185">Reference proteome</keyword>
<dbReference type="RefSeq" id="WP_114643615.1">
    <property type="nucleotide sequence ID" value="NZ_JAACIO010000040.1"/>
</dbReference>
<dbReference type="PANTHER" id="PTHR43423">
    <property type="entry name" value="ABC TRANSPORTER I FAMILY MEMBER 17"/>
    <property type="match status" value="1"/>
</dbReference>
<keyword evidence="3 5" id="KW-0067">ATP-binding</keyword>
<comment type="caution">
    <text evidence="5">The sequence shown here is derived from an EMBL/GenBank/DDBJ whole genome shotgun (WGS) entry which is preliminary data.</text>
</comment>
<dbReference type="EMBL" id="QUAJ01000042">
    <property type="protein sequence ID" value="REI39508.1"/>
    <property type="molecule type" value="Genomic_DNA"/>
</dbReference>
<dbReference type="GO" id="GO:0005524">
    <property type="term" value="F:ATP binding"/>
    <property type="evidence" value="ECO:0007669"/>
    <property type="project" value="UniProtKB-KW"/>
</dbReference>
<dbReference type="SMART" id="SM00382">
    <property type="entry name" value="AAA"/>
    <property type="match status" value="1"/>
</dbReference>
<dbReference type="CDD" id="cd03260">
    <property type="entry name" value="ABC_PstB_phosphate_transporter"/>
    <property type="match status" value="1"/>
</dbReference>
<protein>
    <submittedName>
        <fullName evidence="5">ATP-binding cassette domain-containing protein</fullName>
    </submittedName>
</protein>
<dbReference type="InterPro" id="IPR003593">
    <property type="entry name" value="AAA+_ATPase"/>
</dbReference>
<dbReference type="InterPro" id="IPR003439">
    <property type="entry name" value="ABC_transporter-like_ATP-bd"/>
</dbReference>
<evidence type="ECO:0000259" key="4">
    <source>
        <dbReference type="PROSITE" id="PS50893"/>
    </source>
</evidence>
<sequence length="242" mass="27912">MIIKIKKLTVKHEVEILKNINLNIEKNKITALVGSSGCGKSTLLKSINLMLDKELHQEGEILYLENNILEYPKETLRKEIGLVFQSPTPLPFSVYKNLTYGYEYHHKNIDNLDNLVEKMLKKIGLFHEINDFNMEANKLSGGQQQRMCIARTLMVNPKVILLDEPCSALDVKNTLNIENLLKEICHEYTIVIVTHNLSQARRISDNLIYMEEGEIIESGKTQDVFNNPKDERTKKYLQLEKV</sequence>
<dbReference type="Gene3D" id="3.40.50.300">
    <property type="entry name" value="P-loop containing nucleotide triphosphate hydrolases"/>
    <property type="match status" value="1"/>
</dbReference>
<gene>
    <name evidence="5" type="ORF">DYH56_14585</name>
</gene>
<name>A0ABX9KDJ3_9FUSO</name>
<keyword evidence="1" id="KW-0813">Transport</keyword>
<evidence type="ECO:0000256" key="2">
    <source>
        <dbReference type="ARBA" id="ARBA00022741"/>
    </source>
</evidence>
<organism evidence="5 6">
    <name type="scientific">Psychrilyobacter piezotolerans</name>
    <dbReference type="NCBI Taxonomy" id="2293438"/>
    <lineage>
        <taxon>Bacteria</taxon>
        <taxon>Fusobacteriati</taxon>
        <taxon>Fusobacteriota</taxon>
        <taxon>Fusobacteriia</taxon>
        <taxon>Fusobacteriales</taxon>
        <taxon>Fusobacteriaceae</taxon>
        <taxon>Psychrilyobacter</taxon>
    </lineage>
</organism>
<feature type="domain" description="ABC transporter" evidence="4">
    <location>
        <begin position="2"/>
        <end position="237"/>
    </location>
</feature>
<evidence type="ECO:0000256" key="1">
    <source>
        <dbReference type="ARBA" id="ARBA00022448"/>
    </source>
</evidence>
<dbReference type="Proteomes" id="UP000263486">
    <property type="component" value="Unassembled WGS sequence"/>
</dbReference>
<dbReference type="PROSITE" id="PS50893">
    <property type="entry name" value="ABC_TRANSPORTER_2"/>
    <property type="match status" value="1"/>
</dbReference>
<evidence type="ECO:0000313" key="6">
    <source>
        <dbReference type="Proteomes" id="UP000263486"/>
    </source>
</evidence>
<dbReference type="InterPro" id="IPR017871">
    <property type="entry name" value="ABC_transporter-like_CS"/>
</dbReference>
<dbReference type="PANTHER" id="PTHR43423:SF1">
    <property type="entry name" value="ABC TRANSPORTER I FAMILY MEMBER 17"/>
    <property type="match status" value="1"/>
</dbReference>
<proteinExistence type="predicted"/>
<accession>A0ABX9KDJ3</accession>
<dbReference type="SUPFAM" id="SSF52540">
    <property type="entry name" value="P-loop containing nucleoside triphosphate hydrolases"/>
    <property type="match status" value="1"/>
</dbReference>
<dbReference type="Pfam" id="PF00005">
    <property type="entry name" value="ABC_tran"/>
    <property type="match status" value="1"/>
</dbReference>
<dbReference type="InterPro" id="IPR005670">
    <property type="entry name" value="PstB-like"/>
</dbReference>